<dbReference type="Pfam" id="PF13365">
    <property type="entry name" value="Trypsin_2"/>
    <property type="match status" value="1"/>
</dbReference>
<protein>
    <recommendedName>
        <fullName evidence="3">Serine protease</fullName>
    </recommendedName>
</protein>
<dbReference type="InterPro" id="IPR009003">
    <property type="entry name" value="Peptidase_S1_PA"/>
</dbReference>
<comment type="caution">
    <text evidence="1">The sequence shown here is derived from an EMBL/GenBank/DDBJ whole genome shotgun (WGS) entry which is preliminary data.</text>
</comment>
<name>A0A8J3QE82_9ACTN</name>
<keyword evidence="2" id="KW-1185">Reference proteome</keyword>
<dbReference type="InterPro" id="IPR011990">
    <property type="entry name" value="TPR-like_helical_dom_sf"/>
</dbReference>
<sequence length="1414" mass="151519">MAEVVAEFADGRRERGSGLWLRADVLITAWHVVADAVRVLAVFEAGSDRRRTATARSVVRLGSSDVAVACLDGLADESPLAVRVGGFDDCAAVVGAQVFGFPRFKVRNVDESSPSVGDGRRSFRELAQVPARLAPQGNWRTGRCELIVTPPDPDPDPSRSAWEGMSGAPVVDVQSGLLVAVVTDHHRQEGLSRLAAVRLDVCLAQLSGAEASRVLPLLGVVSVAGLAAAGVPPWVGWKRQALTDQLGEIVPAMGLRDRDAELADLTAFCAGPDSYVYWQAPPWAGKSALMATFALRPPAGVTVVPYFVTARYAGENDSTGFLRTVSAQLAALMGEALPNLVTTREGYRAFLGERARQAYAVGQQLVLLVDGLDEDSGTHAGSGVPSIASLLPRQPVPGLKVIVAGRPDPRLPGDVPADHPLRVCARRWLSTSPHALQIGQIARLELMELLARGGVHREVVGLIAASGGGVTVTDLEELTGQPRYIILDLLGSVFGRTLRGRLVPTANDAQHVYLFAHDTLREQALGLLGGELTHYRQHIHTWADSYRRRQWPHQTPGYLLTGYPRLLDATGDLVRLAALAEDAIRHDRMLAHTGGDDTAYAEINMALSLLAAAAEPDIRTIVRIARHRESLQLRNSNIPDRLPALWARLGNLPRAEALARSIADPSPRSRALATLAEAIAGVDADRAEQIARTITDPDDQVQALTGVAKAIADVDLDRALRLASQAEQIARNITDSSHHAEALTRVATVIAGVDVERAVRIARTITDPAHQAEALTRVATAIAGVDVDRAVRIARTITEPTRLAEALTRVAKQVVDADVDRAMRIAGQAEQIARAITDPSSQEWALTGLTETIAKVDADRAEQIARTITDPYSQAWALTSVATAIAAVDVGRAIRLSGQAEQVARTITGQDTQIWMLTEIAAAIASFAVDQAEQIARSIAYPRDQIWALIYVAEAVAGVDMDRAEQIASTVTDPNHQTRALTGMAEAMADIDKDRAIRLIGQAELIARTVTNPLRQTLALTETATLIAGIDVDRAEQFARTITDPATQTMALTGLVEVITGIDIDRAERIARTLTGPHHQTRALTAVVKAIASVDVDRATRIADEVEQIARTITDPYPQTLVLMLTDIATAIASLDMDRARRFASYAEQVARAITGPYDRTKALTGMATAIAGIDVDWAVRLADQAEQTARTITDPYDRTKALTGIATAIAGIDVDRAVRLADLAEQIARTLTDADRQTWALTDATEAIAGVDVERAKQIARTIADPIYKARALTSVAEAIAGADVDQTLSLAHEAEQIARTITGPYDRTNVLTGMATAIAGIDVGWAVRLADQAEQIARTITDPLDRAHALERIALGVRGATPPPLKACKLVAEAIQLGLSWRSGTKALPHAIQQAICDDLFNSNNGQPIEYL</sequence>
<dbReference type="Proteomes" id="UP000612899">
    <property type="component" value="Unassembled WGS sequence"/>
</dbReference>
<proteinExistence type="predicted"/>
<evidence type="ECO:0000313" key="2">
    <source>
        <dbReference type="Proteomes" id="UP000612899"/>
    </source>
</evidence>
<evidence type="ECO:0000313" key="1">
    <source>
        <dbReference type="EMBL" id="GIH09258.1"/>
    </source>
</evidence>
<accession>A0A8J3QE82</accession>
<dbReference type="SUPFAM" id="SSF50494">
    <property type="entry name" value="Trypsin-like serine proteases"/>
    <property type="match status" value="1"/>
</dbReference>
<gene>
    <name evidence="1" type="ORF">Rhe02_73250</name>
</gene>
<dbReference type="Gene3D" id="1.25.40.10">
    <property type="entry name" value="Tetratricopeptide repeat domain"/>
    <property type="match status" value="6"/>
</dbReference>
<reference evidence="1" key="1">
    <citation type="submission" date="2021-01" db="EMBL/GenBank/DDBJ databases">
        <title>Whole genome shotgun sequence of Rhizocola hellebori NBRC 109834.</title>
        <authorList>
            <person name="Komaki H."/>
            <person name="Tamura T."/>
        </authorList>
    </citation>
    <scope>NUCLEOTIDE SEQUENCE</scope>
    <source>
        <strain evidence="1">NBRC 109834</strain>
    </source>
</reference>
<dbReference type="EMBL" id="BONY01000064">
    <property type="protein sequence ID" value="GIH09258.1"/>
    <property type="molecule type" value="Genomic_DNA"/>
</dbReference>
<organism evidence="1 2">
    <name type="scientific">Rhizocola hellebori</name>
    <dbReference type="NCBI Taxonomy" id="1392758"/>
    <lineage>
        <taxon>Bacteria</taxon>
        <taxon>Bacillati</taxon>
        <taxon>Actinomycetota</taxon>
        <taxon>Actinomycetes</taxon>
        <taxon>Micromonosporales</taxon>
        <taxon>Micromonosporaceae</taxon>
        <taxon>Rhizocola</taxon>
    </lineage>
</organism>
<evidence type="ECO:0008006" key="3">
    <source>
        <dbReference type="Google" id="ProtNLM"/>
    </source>
</evidence>